<evidence type="ECO:0000313" key="3">
    <source>
        <dbReference type="Proteomes" id="UP000318307"/>
    </source>
</evidence>
<dbReference type="InterPro" id="IPR011460">
    <property type="entry name" value="Lcl_C"/>
</dbReference>
<sequence length="295" mass="33369">MTGFGKGERKGMAGLSFFRRLFFTGCVLLMAACTGEKEYGVLHIASQPGDVHVFINGERKGNTPEIQSRSFTIRLETGFYTLEGYRPIDSDMEYYASRDDVFVGANTEQHLMLHMEKRLTEAGMKNAALLYMEKAFADRYYDNGNGTLTDIETGLQWMRCSLGQEWDGKNCRGVADAYAWSRSRDTVRAFNMEGGYAGKEDWRIPTSEEMLTLVFCSSGHPEHWNTTGDPCQGVYRRPAILEAAFPNTPSTWFWTSSEDASNQRLAEFVFFHYGSSRIGDKSNEKCLRLVRDSGL</sequence>
<accession>A0A562S240</accession>
<proteinExistence type="predicted"/>
<dbReference type="EMBL" id="VLLC01000004">
    <property type="protein sequence ID" value="TWI75382.1"/>
    <property type="molecule type" value="Genomic_DNA"/>
</dbReference>
<reference evidence="2 3" key="1">
    <citation type="submission" date="2019-07" db="EMBL/GenBank/DDBJ databases">
        <title>Genome sequencing of 100 strains of the haloalkaliphilic chemolithoautotrophic sulfur-oxidizing bacterium Thioalkalivibrio.</title>
        <authorList>
            <person name="Muyzer G."/>
        </authorList>
    </citation>
    <scope>NUCLEOTIDE SEQUENCE [LARGE SCALE GENOMIC DNA]</scope>
    <source>
        <strain evidence="2 3">ASO4-4</strain>
    </source>
</reference>
<dbReference type="Proteomes" id="UP000318307">
    <property type="component" value="Unassembled WGS sequence"/>
</dbReference>
<comment type="caution">
    <text evidence="2">The sequence shown here is derived from an EMBL/GenBank/DDBJ whole genome shotgun (WGS) entry which is preliminary data.</text>
</comment>
<dbReference type="PROSITE" id="PS51257">
    <property type="entry name" value="PROKAR_LIPOPROTEIN"/>
    <property type="match status" value="1"/>
</dbReference>
<evidence type="ECO:0000313" key="2">
    <source>
        <dbReference type="EMBL" id="TWI75382.1"/>
    </source>
</evidence>
<dbReference type="AlphaFoldDB" id="A0A562S240"/>
<name>A0A562S240_9BACT</name>
<feature type="domain" description="Lcl C-terminal" evidence="1">
    <location>
        <begin position="146"/>
        <end position="291"/>
    </location>
</feature>
<gene>
    <name evidence="2" type="ORF">LZ24_00834</name>
</gene>
<keyword evidence="3" id="KW-1185">Reference proteome</keyword>
<protein>
    <submittedName>
        <fullName evidence="2">Uncharacterized protein DUF1566</fullName>
    </submittedName>
</protein>
<organism evidence="2 3">
    <name type="scientific">Desulfobotulus alkaliphilus</name>
    <dbReference type="NCBI Taxonomy" id="622671"/>
    <lineage>
        <taxon>Bacteria</taxon>
        <taxon>Pseudomonadati</taxon>
        <taxon>Thermodesulfobacteriota</taxon>
        <taxon>Desulfobacteria</taxon>
        <taxon>Desulfobacterales</taxon>
        <taxon>Desulfobacteraceae</taxon>
        <taxon>Desulfobotulus</taxon>
    </lineage>
</organism>
<dbReference type="PANTHER" id="PTHR35812">
    <property type="entry name" value="LIPOPROTEIN"/>
    <property type="match status" value="1"/>
</dbReference>
<dbReference type="PANTHER" id="PTHR35812:SF1">
    <property type="entry name" value="LIPOPROTEIN"/>
    <property type="match status" value="1"/>
</dbReference>
<dbReference type="OrthoDB" id="9793251at2"/>
<dbReference type="Pfam" id="PF07603">
    <property type="entry name" value="Lcl_C"/>
    <property type="match status" value="1"/>
</dbReference>
<evidence type="ECO:0000259" key="1">
    <source>
        <dbReference type="Pfam" id="PF07603"/>
    </source>
</evidence>